<organism evidence="1 2">
    <name type="scientific">Orbilia oligospora</name>
    <name type="common">Nematode-trapping fungus</name>
    <name type="synonym">Arthrobotrys oligospora</name>
    <dbReference type="NCBI Taxonomy" id="2813651"/>
    <lineage>
        <taxon>Eukaryota</taxon>
        <taxon>Fungi</taxon>
        <taxon>Dikarya</taxon>
        <taxon>Ascomycota</taxon>
        <taxon>Pezizomycotina</taxon>
        <taxon>Orbiliomycetes</taxon>
        <taxon>Orbiliales</taxon>
        <taxon>Orbiliaceae</taxon>
        <taxon>Orbilia</taxon>
    </lineage>
</organism>
<protein>
    <submittedName>
        <fullName evidence="1">Uncharacterized protein</fullName>
    </submittedName>
</protein>
<evidence type="ECO:0000313" key="2">
    <source>
        <dbReference type="Proteomes" id="UP000474640"/>
    </source>
</evidence>
<reference evidence="1 2" key="1">
    <citation type="submission" date="2020-01" db="EMBL/GenBank/DDBJ databases">
        <authorList>
            <person name="Palmer J.M."/>
        </authorList>
    </citation>
    <scope>NUCLEOTIDE SEQUENCE [LARGE SCALE GENOMIC DNA]</scope>
    <source>
        <strain evidence="1 2">TWF970</strain>
    </source>
</reference>
<dbReference type="OrthoDB" id="10436314at2759"/>
<sequence length="142" mass="15307">MPNTMMPANLTCFSETFAKPSKLVDEEMASRVLIRRFRFITRTSSRPVIGRAKTSSRTKPGGANFMAERQSCQAAGVFDSCLLTVSVSSRSGNVRFDQAQRGGMSAAALIPFPALGISSYAPGMERHSLQGPLPDLVPPQTP</sequence>
<dbReference type="Proteomes" id="UP000474640">
    <property type="component" value="Unassembled WGS sequence"/>
</dbReference>
<dbReference type="EMBL" id="JAABOJ010000053">
    <property type="protein sequence ID" value="KAF3273450.1"/>
    <property type="molecule type" value="Genomic_DNA"/>
</dbReference>
<evidence type="ECO:0000313" key="1">
    <source>
        <dbReference type="EMBL" id="KAF3273450.1"/>
    </source>
</evidence>
<dbReference type="AlphaFoldDB" id="A0A7C8R6C3"/>
<comment type="caution">
    <text evidence="1">The sequence shown here is derived from an EMBL/GenBank/DDBJ whole genome shotgun (WGS) entry which is preliminary data.</text>
</comment>
<proteinExistence type="predicted"/>
<name>A0A7C8R6C3_ORBOL</name>
<accession>A0A7C8R6C3</accession>
<gene>
    <name evidence="1" type="ORF">TWF970_009107</name>
</gene>